<protein>
    <submittedName>
        <fullName evidence="5">NADP-dependent L-serine/L-allo-threonine dehydrogenase ydfG</fullName>
    </submittedName>
</protein>
<dbReference type="InterPro" id="IPR020904">
    <property type="entry name" value="Sc_DH/Rdtase_CS"/>
</dbReference>
<dbReference type="GeneID" id="7049855"/>
<dbReference type="JaponicusDB" id="SJAG_01690"/>
<sequence length="261" mass="27925">MSRLDGKTILITGASAGIGKATAIEIAKTGKAKLILAARRVAVLEELKAELESKYEGVKVLPLKLDVSNVGEVESTIASLPEEFANVDVLINNAGLALGLNSVRDLDLQETMTMINTNVVGLIAMTRAVIRIFYKNGGHGDIVNVSSIAAHEAFPAGSVYCCTKAAVSMFTSAVRQETIDTRIRVMEIDPGMVDTEFATVITHGDKAIIDKFYEGFDPLIGQDIGELIVFGITRRETFVLAQATALPSSQSGCSAIHREIK</sequence>
<keyword evidence="3" id="KW-0560">Oxidoreductase</keyword>
<evidence type="ECO:0000313" key="5">
    <source>
        <dbReference type="EMBL" id="EEB06643.1"/>
    </source>
</evidence>
<accession>B6JYM5</accession>
<dbReference type="eggNOG" id="KOG1205">
    <property type="taxonomic scope" value="Eukaryota"/>
</dbReference>
<organism evidence="5 6">
    <name type="scientific">Schizosaccharomyces japonicus (strain yFS275 / FY16936)</name>
    <name type="common">Fission yeast</name>
    <dbReference type="NCBI Taxonomy" id="402676"/>
    <lineage>
        <taxon>Eukaryota</taxon>
        <taxon>Fungi</taxon>
        <taxon>Dikarya</taxon>
        <taxon>Ascomycota</taxon>
        <taxon>Taphrinomycotina</taxon>
        <taxon>Schizosaccharomycetes</taxon>
        <taxon>Schizosaccharomycetales</taxon>
        <taxon>Schizosaccharomycetaceae</taxon>
        <taxon>Schizosaccharomyces</taxon>
    </lineage>
</organism>
<reference evidence="5 6" key="1">
    <citation type="journal article" date="2011" name="Science">
        <title>Comparative functional genomics of the fission yeasts.</title>
        <authorList>
            <person name="Rhind N."/>
            <person name="Chen Z."/>
            <person name="Yassour M."/>
            <person name="Thompson D.A."/>
            <person name="Haas B.J."/>
            <person name="Habib N."/>
            <person name="Wapinski I."/>
            <person name="Roy S."/>
            <person name="Lin M.F."/>
            <person name="Heiman D.I."/>
            <person name="Young S.K."/>
            <person name="Furuya K."/>
            <person name="Guo Y."/>
            <person name="Pidoux A."/>
            <person name="Chen H.M."/>
            <person name="Robbertse B."/>
            <person name="Goldberg J.M."/>
            <person name="Aoki K."/>
            <person name="Bayne E.H."/>
            <person name="Berlin A.M."/>
            <person name="Desjardins C.A."/>
            <person name="Dobbs E."/>
            <person name="Dukaj L."/>
            <person name="Fan L."/>
            <person name="FitzGerald M.G."/>
            <person name="French C."/>
            <person name="Gujja S."/>
            <person name="Hansen K."/>
            <person name="Keifenheim D."/>
            <person name="Levin J.Z."/>
            <person name="Mosher R.A."/>
            <person name="Mueller C.A."/>
            <person name="Pfiffner J."/>
            <person name="Priest M."/>
            <person name="Russ C."/>
            <person name="Smialowska A."/>
            <person name="Swoboda P."/>
            <person name="Sykes S.M."/>
            <person name="Vaughn M."/>
            <person name="Vengrova S."/>
            <person name="Yoder R."/>
            <person name="Zeng Q."/>
            <person name="Allshire R."/>
            <person name="Baulcombe D."/>
            <person name="Birren B.W."/>
            <person name="Brown W."/>
            <person name="Ekwall K."/>
            <person name="Kellis M."/>
            <person name="Leatherwood J."/>
            <person name="Levin H."/>
            <person name="Margalit H."/>
            <person name="Martienssen R."/>
            <person name="Nieduszynski C.A."/>
            <person name="Spatafora J.W."/>
            <person name="Friedman N."/>
            <person name="Dalgaard J.Z."/>
            <person name="Baumann P."/>
            <person name="Niki H."/>
            <person name="Regev A."/>
            <person name="Nusbaum C."/>
        </authorList>
    </citation>
    <scope>NUCLEOTIDE SEQUENCE [LARGE SCALE GENOMIC DNA]</scope>
    <source>
        <strain evidence="6">yFS275 / FY16936</strain>
    </source>
</reference>
<dbReference type="Gene3D" id="3.40.50.720">
    <property type="entry name" value="NAD(P)-binding Rossmann-like Domain"/>
    <property type="match status" value="1"/>
</dbReference>
<dbReference type="RefSeq" id="XP_002172936.1">
    <property type="nucleotide sequence ID" value="XM_002172900.2"/>
</dbReference>
<dbReference type="OrthoDB" id="6251714at2759"/>
<proteinExistence type="inferred from homology"/>
<evidence type="ECO:0000256" key="1">
    <source>
        <dbReference type="ARBA" id="ARBA00006484"/>
    </source>
</evidence>
<evidence type="ECO:0000256" key="3">
    <source>
        <dbReference type="ARBA" id="ARBA00023002"/>
    </source>
</evidence>
<gene>
    <name evidence="5" type="ORF">SJAG_01690</name>
</gene>
<dbReference type="OMA" id="AFEAMPM"/>
<dbReference type="PANTHER" id="PTHR42901">
    <property type="entry name" value="ALCOHOL DEHYDROGENASE"/>
    <property type="match status" value="1"/>
</dbReference>
<evidence type="ECO:0000256" key="2">
    <source>
        <dbReference type="ARBA" id="ARBA00022857"/>
    </source>
</evidence>
<keyword evidence="2" id="KW-0521">NADP</keyword>
<dbReference type="PRINTS" id="PR00080">
    <property type="entry name" value="SDRFAMILY"/>
</dbReference>
<dbReference type="InterPro" id="IPR036291">
    <property type="entry name" value="NAD(P)-bd_dom_sf"/>
</dbReference>
<dbReference type="InterPro" id="IPR002347">
    <property type="entry name" value="SDR_fam"/>
</dbReference>
<dbReference type="FunFam" id="3.40.50.720:FF:000047">
    <property type="entry name" value="NADP-dependent L-serine/L-allo-threonine dehydrogenase"/>
    <property type="match status" value="1"/>
</dbReference>
<keyword evidence="6" id="KW-1185">Reference proteome</keyword>
<dbReference type="STRING" id="402676.B6JYM5"/>
<dbReference type="GO" id="GO:0016491">
    <property type="term" value="F:oxidoreductase activity"/>
    <property type="evidence" value="ECO:0000318"/>
    <property type="project" value="GO_Central"/>
</dbReference>
<dbReference type="SUPFAM" id="SSF51735">
    <property type="entry name" value="NAD(P)-binding Rossmann-fold domains"/>
    <property type="match status" value="1"/>
</dbReference>
<dbReference type="Pfam" id="PF00106">
    <property type="entry name" value="adh_short"/>
    <property type="match status" value="1"/>
</dbReference>
<dbReference type="AlphaFoldDB" id="B6JYM5"/>
<dbReference type="VEuPathDB" id="FungiDB:SJAG_01690"/>
<dbReference type="PANTHER" id="PTHR42901:SF1">
    <property type="entry name" value="ALCOHOL DEHYDROGENASE"/>
    <property type="match status" value="1"/>
</dbReference>
<dbReference type="EMBL" id="KE651168">
    <property type="protein sequence ID" value="EEB06643.1"/>
    <property type="molecule type" value="Genomic_DNA"/>
</dbReference>
<dbReference type="HOGENOM" id="CLU_010194_2_10_1"/>
<evidence type="ECO:0000256" key="4">
    <source>
        <dbReference type="RuleBase" id="RU000363"/>
    </source>
</evidence>
<name>B6JYM5_SCHJY</name>
<dbReference type="PRINTS" id="PR00081">
    <property type="entry name" value="GDHRDH"/>
</dbReference>
<dbReference type="PROSITE" id="PS00061">
    <property type="entry name" value="ADH_SHORT"/>
    <property type="match status" value="1"/>
</dbReference>
<dbReference type="Proteomes" id="UP000001744">
    <property type="component" value="Unassembled WGS sequence"/>
</dbReference>
<evidence type="ECO:0000313" key="6">
    <source>
        <dbReference type="Proteomes" id="UP000001744"/>
    </source>
</evidence>
<dbReference type="GO" id="GO:0016616">
    <property type="term" value="F:oxidoreductase activity, acting on the CH-OH group of donors, NAD or NADP as acceptor"/>
    <property type="evidence" value="ECO:0007669"/>
    <property type="project" value="UniProtKB-ARBA"/>
</dbReference>
<comment type="similarity">
    <text evidence="1 4">Belongs to the short-chain dehydrogenases/reductases (SDR) family.</text>
</comment>